<organism evidence="1 2">
    <name type="scientific">Hibiscus sabdariffa</name>
    <name type="common">roselle</name>
    <dbReference type="NCBI Taxonomy" id="183260"/>
    <lineage>
        <taxon>Eukaryota</taxon>
        <taxon>Viridiplantae</taxon>
        <taxon>Streptophyta</taxon>
        <taxon>Embryophyta</taxon>
        <taxon>Tracheophyta</taxon>
        <taxon>Spermatophyta</taxon>
        <taxon>Magnoliopsida</taxon>
        <taxon>eudicotyledons</taxon>
        <taxon>Gunneridae</taxon>
        <taxon>Pentapetalae</taxon>
        <taxon>rosids</taxon>
        <taxon>malvids</taxon>
        <taxon>Malvales</taxon>
        <taxon>Malvaceae</taxon>
        <taxon>Malvoideae</taxon>
        <taxon>Hibiscus</taxon>
    </lineage>
</organism>
<dbReference type="Proteomes" id="UP001472677">
    <property type="component" value="Unassembled WGS sequence"/>
</dbReference>
<sequence length="84" mass="9646">MSSVKRSGYRPLSSSFLAFRGLVLERFSLVAECERLRLSPTHSFAQVFASKRSLLRDLDSKLLVVFALCFKPLFDLTSFRTLVW</sequence>
<gene>
    <name evidence="1" type="ORF">V6N12_053598</name>
</gene>
<name>A0ABR2D818_9ROSI</name>
<keyword evidence="2" id="KW-1185">Reference proteome</keyword>
<evidence type="ECO:0000313" key="2">
    <source>
        <dbReference type="Proteomes" id="UP001472677"/>
    </source>
</evidence>
<accession>A0ABR2D818</accession>
<protein>
    <submittedName>
        <fullName evidence="1">Uncharacterized protein</fullName>
    </submittedName>
</protein>
<dbReference type="EMBL" id="JBBPBM010000034">
    <property type="protein sequence ID" value="KAK8532152.1"/>
    <property type="molecule type" value="Genomic_DNA"/>
</dbReference>
<evidence type="ECO:0000313" key="1">
    <source>
        <dbReference type="EMBL" id="KAK8532152.1"/>
    </source>
</evidence>
<proteinExistence type="predicted"/>
<reference evidence="1 2" key="1">
    <citation type="journal article" date="2024" name="G3 (Bethesda)">
        <title>Genome assembly of Hibiscus sabdariffa L. provides insights into metabolisms of medicinal natural products.</title>
        <authorList>
            <person name="Kim T."/>
        </authorList>
    </citation>
    <scope>NUCLEOTIDE SEQUENCE [LARGE SCALE GENOMIC DNA]</scope>
    <source>
        <strain evidence="1">TK-2024</strain>
        <tissue evidence="1">Old leaves</tissue>
    </source>
</reference>
<comment type="caution">
    <text evidence="1">The sequence shown here is derived from an EMBL/GenBank/DDBJ whole genome shotgun (WGS) entry which is preliminary data.</text>
</comment>